<keyword evidence="4" id="KW-1185">Reference proteome</keyword>
<dbReference type="RefSeq" id="XP_010702689.1">
    <property type="nucleotide sequence ID" value="XM_010704387.1"/>
</dbReference>
<keyword evidence="2" id="KW-0732">Signal</keyword>
<proteinExistence type="predicted"/>
<sequence>MEKVSIATARMSIVRCCFAWVGIFAFLSLLHSATAGAQVVAPWYRINYNTPAYVLYKPQDVAQYASSRTAANGYCVQNGMSIFSAELPDKDNNFASETAKELGGTGYFTYTGSSAEPLPAFAQFCTQLQPDQNVAPNSAKCGFTFRYGLLTIVDTILLGNQPGVAQYYSLYPNLWGAGNANTGYPVEWDTTNPNPRGYYFMAVTGLTDTVGKHVNVDATVSASDTYVTVSKFAIYCESQSFLGYLPVSTAWVQPRFVKGYKELTWAQEHWWVIFLILAAIILIVLCTVLVYCCLTMTPPKEEIPIVPMVLRERNGSAYVNALDNEASSKPFGVSNMSSRSALKNSQQGSGILMPMPVVDPESLVRALPSIFVRKDTLQTTDGDSLALENEDNRVNRSETS</sequence>
<dbReference type="PANTHER" id="PTHR35613:SF2">
    <property type="entry name" value="C-TYPE LECTIN DOMAIN-CONTAINING PROTEIN"/>
    <property type="match status" value="1"/>
</dbReference>
<dbReference type="eggNOG" id="ENOG502SM19">
    <property type="taxonomic scope" value="Eukaryota"/>
</dbReference>
<evidence type="ECO:0000256" key="2">
    <source>
        <dbReference type="SAM" id="SignalP"/>
    </source>
</evidence>
<feature type="transmembrane region" description="Helical" evidence="1">
    <location>
        <begin position="270"/>
        <end position="294"/>
    </location>
</feature>
<dbReference type="GeneID" id="22578768"/>
<evidence type="ECO:0000313" key="3">
    <source>
        <dbReference type="EMBL" id="AIO01889.1"/>
    </source>
</evidence>
<dbReference type="OrthoDB" id="273183at2759"/>
<dbReference type="VEuPathDB" id="TriTrypDB:LPAL13_340032500"/>
<dbReference type="AlphaFoldDB" id="A0A088S0U5"/>
<keyword evidence="1" id="KW-0472">Membrane</keyword>
<gene>
    <name evidence="3" type="ORF">LPMP_342630</name>
</gene>
<dbReference type="VEuPathDB" id="TriTrypDB:LPMP_342630"/>
<feature type="chain" id="PRO_5001839214" evidence="2">
    <location>
        <begin position="36"/>
        <end position="400"/>
    </location>
</feature>
<feature type="signal peptide" evidence="2">
    <location>
        <begin position="1"/>
        <end position="35"/>
    </location>
</feature>
<dbReference type="PANTHER" id="PTHR35613">
    <property type="entry name" value="C-TYPE LECTIN DOMAIN-CONTAINING PROTEIN"/>
    <property type="match status" value="1"/>
</dbReference>
<name>A0A088S0U5_LEIPA</name>
<dbReference type="Proteomes" id="UP000063063">
    <property type="component" value="Chromosome 34"/>
</dbReference>
<reference evidence="3 4" key="1">
    <citation type="journal article" date="2015" name="Sci. Rep.">
        <title>The genome of Leishmania panamensis: insights into genomics of the L. (Viannia) subgenus.</title>
        <authorList>
            <person name="Llanes A."/>
            <person name="Restrepo C.M."/>
            <person name="Vecchio G.D."/>
            <person name="Anguizola F.J."/>
            <person name="Lleonart R."/>
        </authorList>
    </citation>
    <scope>NUCLEOTIDE SEQUENCE [LARGE SCALE GENOMIC DNA]</scope>
    <source>
        <strain evidence="3 4">MHOM/PA/94/PSC-1</strain>
    </source>
</reference>
<protein>
    <submittedName>
        <fullName evidence="3">Uncharacterized protein</fullName>
    </submittedName>
</protein>
<organism evidence="3 4">
    <name type="scientific">Leishmania panamensis</name>
    <dbReference type="NCBI Taxonomy" id="5679"/>
    <lineage>
        <taxon>Eukaryota</taxon>
        <taxon>Discoba</taxon>
        <taxon>Euglenozoa</taxon>
        <taxon>Kinetoplastea</taxon>
        <taxon>Metakinetoplastina</taxon>
        <taxon>Trypanosomatida</taxon>
        <taxon>Trypanosomatidae</taxon>
        <taxon>Leishmaniinae</taxon>
        <taxon>Leishmania</taxon>
        <taxon>Leishmania guyanensis species complex</taxon>
    </lineage>
</organism>
<evidence type="ECO:0000313" key="4">
    <source>
        <dbReference type="Proteomes" id="UP000063063"/>
    </source>
</evidence>
<accession>A0A088S0U5</accession>
<evidence type="ECO:0000256" key="1">
    <source>
        <dbReference type="SAM" id="Phobius"/>
    </source>
</evidence>
<keyword evidence="1" id="KW-1133">Transmembrane helix</keyword>
<dbReference type="EMBL" id="CP009403">
    <property type="protein sequence ID" value="AIO01889.1"/>
    <property type="molecule type" value="Genomic_DNA"/>
</dbReference>
<keyword evidence="1" id="KW-0812">Transmembrane</keyword>
<dbReference type="KEGG" id="lpan:LPMP_342630"/>